<dbReference type="Proteomes" id="UP000463883">
    <property type="component" value="Chromosome"/>
</dbReference>
<dbReference type="GO" id="GO:0030435">
    <property type="term" value="P:sporulation resulting in formation of a cellular spore"/>
    <property type="evidence" value="ECO:0007669"/>
    <property type="project" value="InterPro"/>
</dbReference>
<dbReference type="Pfam" id="PF08486">
    <property type="entry name" value="SpoIID"/>
    <property type="match status" value="1"/>
</dbReference>
<dbReference type="PANTHER" id="PTHR30032">
    <property type="entry name" value="N-ACETYLMURAMOYL-L-ALANINE AMIDASE-RELATED"/>
    <property type="match status" value="1"/>
</dbReference>
<dbReference type="KEGG" id="amic:Ami3637_00415"/>
<reference evidence="2 3" key="1">
    <citation type="submission" date="2020-01" db="EMBL/GenBank/DDBJ databases">
        <title>Genomic analysis of Aminipila sp. CBA3637.</title>
        <authorList>
            <person name="Kim Y.B."/>
            <person name="Roh S.W."/>
        </authorList>
    </citation>
    <scope>NUCLEOTIDE SEQUENCE [LARGE SCALE GENOMIC DNA]</scope>
    <source>
        <strain evidence="2 3">CBA3637</strain>
    </source>
</reference>
<dbReference type="InterPro" id="IPR013486">
    <property type="entry name" value="SpoIID/LytB"/>
</dbReference>
<dbReference type="GO" id="GO:0030288">
    <property type="term" value="C:outer membrane-bounded periplasmic space"/>
    <property type="evidence" value="ECO:0007669"/>
    <property type="project" value="TreeGrafter"/>
</dbReference>
<accession>A0A6P1MB19</accession>
<gene>
    <name evidence="2" type="ORF">Ami3637_00415</name>
</gene>
<dbReference type="AlphaFoldDB" id="A0A6P1MB19"/>
<dbReference type="PANTHER" id="PTHR30032:SF4">
    <property type="entry name" value="AMIDASE ENHANCER"/>
    <property type="match status" value="1"/>
</dbReference>
<dbReference type="EMBL" id="CP047591">
    <property type="protein sequence ID" value="QHI71051.1"/>
    <property type="molecule type" value="Genomic_DNA"/>
</dbReference>
<sequence length="474" mass="50719">MFTVKRILSTIIAFAMIIAAYGVFSMEYADAATVPEYIRIGLKYGSSSASEYAINFDGGVRMGVGNNDGFTEIAAFPDVNKVVIRLQSGGIQLIGTKSSGETVVMNDNQNNVNCIMPFNYENGGTVTFGSSKYRGGIMFNVSSGSLTIINLLPIEQYLYGVINGELSKSYPAEALKAQAVAARSYAVCKLGNHNSYGFDLCSTTHCQVYKGYNDEYPETISAVDQTKGETIKYNGDTVAAFFYKNSGGYTLDAQDVWGGSVGYLKAVKDEYSPTYAWSQAYTFADLSSKLSSAGYNVGNVTNVSITKRNQSGAVDTIQFTGTGGTAVIQKDKIRSVLGSTVIKSTMFSLSEAGITPTTTPDNTSKAFAVSKAQSSATELPDTVCVIDKNGVTNKIDKKSLYVHNGKNTSLMIQSSGNTPVSNTVESVSGGNVTFVGVGYGHGAGLPQDSAVEMAKKDFTYKDILKYYYTDITID</sequence>
<evidence type="ECO:0000259" key="1">
    <source>
        <dbReference type="Pfam" id="PF08486"/>
    </source>
</evidence>
<evidence type="ECO:0000313" key="3">
    <source>
        <dbReference type="Proteomes" id="UP000463883"/>
    </source>
</evidence>
<dbReference type="InterPro" id="IPR051922">
    <property type="entry name" value="Bact_Sporulation_Assoc"/>
</dbReference>
<organism evidence="2 3">
    <name type="scientific">Aminipila terrae</name>
    <dbReference type="NCBI Taxonomy" id="2697030"/>
    <lineage>
        <taxon>Bacteria</taxon>
        <taxon>Bacillati</taxon>
        <taxon>Bacillota</taxon>
        <taxon>Clostridia</taxon>
        <taxon>Peptostreptococcales</taxon>
        <taxon>Anaerovoracaceae</taxon>
        <taxon>Aminipila</taxon>
    </lineage>
</organism>
<dbReference type="NCBIfam" id="TIGR02669">
    <property type="entry name" value="SpoIID_LytB"/>
    <property type="match status" value="1"/>
</dbReference>
<proteinExistence type="predicted"/>
<dbReference type="InterPro" id="IPR013693">
    <property type="entry name" value="SpoIID/LytB_N"/>
</dbReference>
<name>A0A6P1MB19_9FIRM</name>
<feature type="domain" description="Sporulation stage II protein D amidase enhancer LytB N-terminal" evidence="1">
    <location>
        <begin position="143"/>
        <end position="233"/>
    </location>
</feature>
<protein>
    <submittedName>
        <fullName evidence="2">SpoIID/LytB domain-containing protein</fullName>
    </submittedName>
</protein>
<evidence type="ECO:0000313" key="2">
    <source>
        <dbReference type="EMBL" id="QHI71051.1"/>
    </source>
</evidence>
<keyword evidence="3" id="KW-1185">Reference proteome</keyword>
<dbReference type="RefSeq" id="WP_162360829.1">
    <property type="nucleotide sequence ID" value="NZ_CP047591.1"/>
</dbReference>